<proteinExistence type="predicted"/>
<keyword evidence="3" id="KW-1185">Reference proteome</keyword>
<gene>
    <name evidence="2" type="ORF">P153DRAFT_51084</name>
</gene>
<dbReference type="Proteomes" id="UP000799771">
    <property type="component" value="Unassembled WGS sequence"/>
</dbReference>
<protein>
    <submittedName>
        <fullName evidence="2">Uncharacterized protein</fullName>
    </submittedName>
</protein>
<feature type="region of interest" description="Disordered" evidence="1">
    <location>
        <begin position="1"/>
        <end position="40"/>
    </location>
</feature>
<organism evidence="2 3">
    <name type="scientific">Dothidotthia symphoricarpi CBS 119687</name>
    <dbReference type="NCBI Taxonomy" id="1392245"/>
    <lineage>
        <taxon>Eukaryota</taxon>
        <taxon>Fungi</taxon>
        <taxon>Dikarya</taxon>
        <taxon>Ascomycota</taxon>
        <taxon>Pezizomycotina</taxon>
        <taxon>Dothideomycetes</taxon>
        <taxon>Pleosporomycetidae</taxon>
        <taxon>Pleosporales</taxon>
        <taxon>Dothidotthiaceae</taxon>
        <taxon>Dothidotthia</taxon>
    </lineage>
</organism>
<sequence>MSQRRRVVKQPKRLIHEIGPSSQEPEQSKKRKFTRETQYPSHVRKHLNDYQSLCVRYEDLLVKAPDLSGPALDPAYIQATKDLGDMHAMISDFGRQFEKKLASYEDSCERLERANRQRPDWWQHINLFSPSTWLITNSCAFLMSC</sequence>
<name>A0A6A6A9J9_9PLEO</name>
<dbReference type="RefSeq" id="XP_033521907.1">
    <property type="nucleotide sequence ID" value="XM_033673247.1"/>
</dbReference>
<dbReference type="GeneID" id="54413679"/>
<evidence type="ECO:0000313" key="2">
    <source>
        <dbReference type="EMBL" id="KAF2127518.1"/>
    </source>
</evidence>
<accession>A0A6A6A9J9</accession>
<evidence type="ECO:0000256" key="1">
    <source>
        <dbReference type="SAM" id="MobiDB-lite"/>
    </source>
</evidence>
<evidence type="ECO:0000313" key="3">
    <source>
        <dbReference type="Proteomes" id="UP000799771"/>
    </source>
</evidence>
<dbReference type="EMBL" id="ML977510">
    <property type="protein sequence ID" value="KAF2127518.1"/>
    <property type="molecule type" value="Genomic_DNA"/>
</dbReference>
<feature type="compositionally biased region" description="Basic residues" evidence="1">
    <location>
        <begin position="1"/>
        <end position="13"/>
    </location>
</feature>
<reference evidence="2" key="1">
    <citation type="journal article" date="2020" name="Stud. Mycol.">
        <title>101 Dothideomycetes genomes: a test case for predicting lifestyles and emergence of pathogens.</title>
        <authorList>
            <person name="Haridas S."/>
            <person name="Albert R."/>
            <person name="Binder M."/>
            <person name="Bloem J."/>
            <person name="Labutti K."/>
            <person name="Salamov A."/>
            <person name="Andreopoulos B."/>
            <person name="Baker S."/>
            <person name="Barry K."/>
            <person name="Bills G."/>
            <person name="Bluhm B."/>
            <person name="Cannon C."/>
            <person name="Castanera R."/>
            <person name="Culley D."/>
            <person name="Daum C."/>
            <person name="Ezra D."/>
            <person name="Gonzalez J."/>
            <person name="Henrissat B."/>
            <person name="Kuo A."/>
            <person name="Liang C."/>
            <person name="Lipzen A."/>
            <person name="Lutzoni F."/>
            <person name="Magnuson J."/>
            <person name="Mondo S."/>
            <person name="Nolan M."/>
            <person name="Ohm R."/>
            <person name="Pangilinan J."/>
            <person name="Park H.-J."/>
            <person name="Ramirez L."/>
            <person name="Alfaro M."/>
            <person name="Sun H."/>
            <person name="Tritt A."/>
            <person name="Yoshinaga Y."/>
            <person name="Zwiers L.-H."/>
            <person name="Turgeon B."/>
            <person name="Goodwin S."/>
            <person name="Spatafora J."/>
            <person name="Crous P."/>
            <person name="Grigoriev I."/>
        </authorList>
    </citation>
    <scope>NUCLEOTIDE SEQUENCE</scope>
    <source>
        <strain evidence="2">CBS 119687</strain>
    </source>
</reference>
<dbReference type="AlphaFoldDB" id="A0A6A6A9J9"/>